<dbReference type="SUPFAM" id="SSF57567">
    <property type="entry name" value="Serine protease inhibitors"/>
    <property type="match status" value="4"/>
</dbReference>
<proteinExistence type="predicted"/>
<feature type="domain" description="VWFD" evidence="9">
    <location>
        <begin position="905"/>
        <end position="1076"/>
    </location>
</feature>
<feature type="region of interest" description="Disordered" evidence="8">
    <location>
        <begin position="1608"/>
        <end position="1670"/>
    </location>
</feature>
<dbReference type="CDD" id="cd19941">
    <property type="entry name" value="TIL"/>
    <property type="match status" value="4"/>
</dbReference>
<keyword evidence="10" id="KW-1185">Reference proteome</keyword>
<keyword evidence="3" id="KW-0732">Signal</keyword>
<dbReference type="SMART" id="SM00832">
    <property type="entry name" value="C8"/>
    <property type="match status" value="4"/>
</dbReference>
<evidence type="ECO:0000256" key="1">
    <source>
        <dbReference type="ARBA" id="ARBA00004613"/>
    </source>
</evidence>
<dbReference type="Pfam" id="PF08742">
    <property type="entry name" value="C8"/>
    <property type="match status" value="4"/>
</dbReference>
<dbReference type="InterPro" id="IPR001846">
    <property type="entry name" value="VWF_type-D"/>
</dbReference>
<dbReference type="PANTHER" id="PTHR11339">
    <property type="entry name" value="EXTRACELLULAR MATRIX GLYCOPROTEIN RELATED"/>
    <property type="match status" value="1"/>
</dbReference>
<feature type="region of interest" description="Disordered" evidence="8">
    <location>
        <begin position="1783"/>
        <end position="1862"/>
    </location>
</feature>
<accession>A0ABM4EFG3</accession>
<evidence type="ECO:0000256" key="4">
    <source>
        <dbReference type="ARBA" id="ARBA00022737"/>
    </source>
</evidence>
<feature type="compositionally biased region" description="Low complexity" evidence="8">
    <location>
        <begin position="1610"/>
        <end position="1670"/>
    </location>
</feature>
<feature type="region of interest" description="Disordered" evidence="8">
    <location>
        <begin position="1973"/>
        <end position="2101"/>
    </location>
</feature>
<dbReference type="InterPro" id="IPR014853">
    <property type="entry name" value="VWF/SSPO/ZAN-like_Cys-rich_dom"/>
</dbReference>
<dbReference type="SMART" id="SM00215">
    <property type="entry name" value="VWC_out"/>
    <property type="match status" value="2"/>
</dbReference>
<dbReference type="SMART" id="SM00216">
    <property type="entry name" value="VWD"/>
    <property type="match status" value="4"/>
</dbReference>
<sequence>MQDGSAVIQRDLDKLDKQADKTLTKFSNGKCEVLHMGPNNPMQEYRLGANQLENSFSRKDLEVLMNRLTINQQSGNLSHNGRVCSTWGNFHFKTFDGDIFYFPGVCNYVFASNCKSSYEDFNIQIRRTMVENATMITHIIMKLEGAVIELTRSTVLVAGNPIQLPYSHMGILIERTNSYLKVTAKLGLVFLWNEEDALLVELDKKYANQTCGLCGDFNGMPINNEFISENTKLTPLQFGNRQKMDGPTEQCDDPIPPAVLGNCTAEFGSICQTVLTSEAFRSCNVLVDVQDYIETCIQDLCHCDNSMADFCMCNTFAEYSRQCAHAGGQPLNWRTSELCPKSCPFNMQYQECGSPCSDTCTNPERSALCEDHCMDGCVCPPGMVFDDINGAGCIPRKECHCTYEGEIYAPGASFSSKCRSCTCAGGEWTCVTQSCPGTCSIEGGSHISTFDEKHYSFFGDCSYVLTKLCDNNDFTVLGEIHKCGLTDTETCLKGIAVSISGGQTNIVIQPSGSVFVNTIYTQLPFSAANVTIFSPSSFFIILQTTFGLQLEIQLVPIMQLFINLDPSHKGQTCGLCGNFNDVQTDDFKTTSGVIEGTSAAYGNTWKTRADCPDAKITFENPCSLSIENDQYARHWCGLLSDTTGPFAECHSTVNPEVYQKNCMFDTCNCEKSEDCMCAALSSYVRACAAKGILLTGWRNNVCKKYTTSCPKTLKYTYNVDSCQPTCRSLSEPDVTCNIEFVPVDGCTCINGTYMDESGKCVSASSCPCYYKGTSLPSGEVVHDNGVVCTCIHGKLNCIGEKPEPVCTPPMFYIDCGNTTSDMIGAECQKSCQTLDMGCYRTQCVSGCVCPGNQVLDGEGGCIAAEDCPCIHNGDSYRPGESIRVGCNNCTCRNRKWQCSEEPCLETCSVYGDGHYTTFDGKRFDFEGDCEYVLVQNYCGKNSLNRGTFSVITENIPCGTTGTTCSKSIKIFLENYELVLSDGHSDVIQRTPGGKMPFQIRSMGIYMVVDTNVGLILMWDKKTSIFIKLSPGFKGHVCGLCGNYDSNGNNDFTTRSQSVVENVLEFGNSWKVSSTCPNANRTKDPCTANPYRSSWAQKQCSIITSEVFARCHSQVEPNEYYQACVNDACACDTGGDCECFCTAVAAYAQACNELDICISWRTPSICPLFCDYYNPQGECEWHYKPCGAPCMKTCSNPSGKCLHELRGLEGCYPHCPNNKSYFDEETMTCVSYCGCYDDNGKRYKPGMQMPSKENCKSCECTTSGKNCKYDAYACHCIYDGKIYNYKDVIYNTTDGTGGCIVATCGPNGTLERHIYECPVITSPTTSTPFHFSTTPPATTHTVSPTTSVCVHEVCNWSEWYDGNQRMPGYNGGDFETFDDLRAKGYEGDFETYQHIRATGQKVCQHPKEIQCQAEDYPEVSIEHVGQVVQCDVNFGLTSPTTTSPTTTTSPWITTTSTESPTTVTTSTSTLSTSPETTPPTTTVTSTPTSTPTVTPTTTTSTSTCISEVCSWSEWFDVDFPSSGPGQGDFETYQHIRATGQKVCQHPKEIQCQAEDYPEVSIEHVGQVVQCDVNFGLVCKNEDQLGKFKMCLNYKIRVLCCSPNPLCPPTTSPTTTSPTTTTSPWITTTSTESPTTVTTSTSTLSTSPETTPPTTTVTSTPTSTPTVTPTTTTSTSTCISEVCSWSEWFDVDFPSSGPGQGDFETYQHIRATGQKVCQHPKEIQCQAEDYPEVSIEHVGQVVQCDVNFGLVCKNEDQLGKFKMCLNYKIRVLCCSPNPLCPPTTITPTTSPTTTTSPWITTTSTESPTTVTTTTSPWITTTSTESPTTVTTSTSTLSTSPETTPPTTTVTSTPTSTPTVTPTTTTSTSTCISEVCSWSEWFDVDFPSSGPGQGDFETYQHIRATGQKVCQHPKEIQCQAEDYPEVSIEHVGQVVQCDVNFGLVCKNEDQLGKFKMCLNYKIRVLCCSPNPLCPPTTSPTTTSPTTTTSPWITTTSTESPTTVTTSTSTLSTSPETTPPTTTVTSTPTSTPTVTPTTTTSTTSPTTTSPTTTTSPWITTTSTESPTTVTTSTSTLSTSPETTPPTTTVTSTPTSTPTVTPTTTTSTSTCISEVCSWSEWFDVDFPSSGPGQGDFETYQHIRATGQKVCQHPKEIQCQAEDYPEVSIEHVGQVVQCDVNFGLVCKNEDQLGKFKMCLNYKIRVLPGQIMKLSNCSELICGEDSKEKVNPINCPPVKEITCANGHPSVLVPDENGCCYHYECRCVCVGWGDPHYITFDGIYYTFLQNCTYVLVKQIVPKYDNFRIYIDNYYCDSKDGLSCPKSIIIFYKSSNVMLTRELMNGVMKNVIYFNGKIVQPVFKKDGISISMLGINMIVEIPEIDATITFSGLIFSVKLPFSKFGNNTEGQCGTCTNNRSDECRLPSGKIISSCPQMAHHWEVDNDNKSCHVTPPPIVTTPPPSPHCKTPLCKLIKSKVFEPCHDVIPPDPYFKGCVFDGCRVSDESVQCSSLEMYATECAARGICIDWRGKTNFTCPYNCPTNTVYKACGSINPPTCDPSSVEHSGYGVTEGCFCPEGQIFIREDSNICVSECSCREPSGISRRVSMTINVVYQVQTGEARGHSVLHKNKVLLKFEEILGFFFKCLFLLSLKNNREFDSRNHMLLPETLNGK</sequence>
<evidence type="ECO:0000313" key="11">
    <source>
        <dbReference type="RefSeq" id="XP_067151440.1"/>
    </source>
</evidence>
<dbReference type="Pfam" id="PF25962">
    <property type="entry name" value="TIL_OTOGL_Mucin"/>
    <property type="match status" value="1"/>
</dbReference>
<keyword evidence="4" id="KW-0677">Repeat</keyword>
<dbReference type="Pfam" id="PF13330">
    <property type="entry name" value="Mucin2_WxxW"/>
    <property type="match status" value="6"/>
</dbReference>
<keyword evidence="2" id="KW-0964">Secreted</keyword>
<dbReference type="Pfam" id="PF00094">
    <property type="entry name" value="VWD"/>
    <property type="match status" value="4"/>
</dbReference>
<evidence type="ECO:0000256" key="3">
    <source>
        <dbReference type="ARBA" id="ARBA00022729"/>
    </source>
</evidence>
<name>A0ABM4EFG3_9AVES</name>
<feature type="domain" description="VWFD" evidence="9">
    <location>
        <begin position="2259"/>
        <end position="2442"/>
    </location>
</feature>
<protein>
    <submittedName>
        <fullName evidence="11">Mucin-2-like</fullName>
    </submittedName>
</protein>
<dbReference type="InterPro" id="IPR036084">
    <property type="entry name" value="Ser_inhib-like_sf"/>
</dbReference>
<evidence type="ECO:0000256" key="5">
    <source>
        <dbReference type="ARBA" id="ARBA00023008"/>
    </source>
</evidence>
<dbReference type="InterPro" id="IPR025155">
    <property type="entry name" value="WxxW_domain"/>
</dbReference>
<keyword evidence="6" id="KW-1015">Disulfide bond</keyword>
<dbReference type="GeneID" id="106496909"/>
<feature type="region of interest" description="Disordered" evidence="8">
    <location>
        <begin position="1439"/>
        <end position="1497"/>
    </location>
</feature>
<evidence type="ECO:0000259" key="9">
    <source>
        <dbReference type="PROSITE" id="PS51233"/>
    </source>
</evidence>
<evidence type="ECO:0000313" key="10">
    <source>
        <dbReference type="Proteomes" id="UP001652627"/>
    </source>
</evidence>
<keyword evidence="5" id="KW-0186">Copper</keyword>
<feature type="compositionally biased region" description="Low complexity" evidence="8">
    <location>
        <begin position="1975"/>
        <end position="2101"/>
    </location>
</feature>
<keyword evidence="7" id="KW-0325">Glycoprotein</keyword>
<dbReference type="InterPro" id="IPR002919">
    <property type="entry name" value="TIL_dom"/>
</dbReference>
<comment type="subcellular location">
    <subcellularLocation>
        <location evidence="1">Secreted</location>
    </subcellularLocation>
</comment>
<dbReference type="InterPro" id="IPR058753">
    <property type="entry name" value="TIL_OTOGL_Mucin"/>
</dbReference>
<feature type="domain" description="VWFD" evidence="9">
    <location>
        <begin position="437"/>
        <end position="612"/>
    </location>
</feature>
<evidence type="ECO:0000256" key="6">
    <source>
        <dbReference type="ARBA" id="ARBA00023157"/>
    </source>
</evidence>
<dbReference type="InterPro" id="IPR050780">
    <property type="entry name" value="Mucin_vWF_Thrombospondin_sf"/>
</dbReference>
<evidence type="ECO:0000256" key="2">
    <source>
        <dbReference type="ARBA" id="ARBA00022525"/>
    </source>
</evidence>
<dbReference type="Gene3D" id="2.10.25.10">
    <property type="entry name" value="Laminin"/>
    <property type="match status" value="4"/>
</dbReference>
<dbReference type="SMART" id="SM00214">
    <property type="entry name" value="VWC"/>
    <property type="match status" value="3"/>
</dbReference>
<gene>
    <name evidence="11" type="primary">LOC106496909</name>
</gene>
<reference evidence="11" key="1">
    <citation type="submission" date="2025-08" db="UniProtKB">
        <authorList>
            <consortium name="RefSeq"/>
        </authorList>
    </citation>
    <scope>IDENTIFICATION</scope>
    <source>
        <tissue evidence="11">Blood</tissue>
    </source>
</reference>
<dbReference type="PANTHER" id="PTHR11339:SF408">
    <property type="entry name" value="MUCIN-5B"/>
    <property type="match status" value="1"/>
</dbReference>
<dbReference type="RefSeq" id="XP_067151440.1">
    <property type="nucleotide sequence ID" value="XM_067295339.1"/>
</dbReference>
<organism evidence="10 11">
    <name type="scientific">Apteryx mantelli</name>
    <name type="common">North Island brown kiwi</name>
    <dbReference type="NCBI Taxonomy" id="2696672"/>
    <lineage>
        <taxon>Eukaryota</taxon>
        <taxon>Metazoa</taxon>
        <taxon>Chordata</taxon>
        <taxon>Craniata</taxon>
        <taxon>Vertebrata</taxon>
        <taxon>Euteleostomi</taxon>
        <taxon>Archelosauria</taxon>
        <taxon>Archosauria</taxon>
        <taxon>Dinosauria</taxon>
        <taxon>Saurischia</taxon>
        <taxon>Theropoda</taxon>
        <taxon>Coelurosauria</taxon>
        <taxon>Aves</taxon>
        <taxon>Palaeognathae</taxon>
        <taxon>Apterygiformes</taxon>
        <taxon>Apterygidae</taxon>
        <taxon>Apteryx</taxon>
    </lineage>
</organism>
<evidence type="ECO:0000256" key="8">
    <source>
        <dbReference type="SAM" id="MobiDB-lite"/>
    </source>
</evidence>
<dbReference type="Gene3D" id="2.10.70.10">
    <property type="entry name" value="Complement Module, domain 1"/>
    <property type="match status" value="1"/>
</dbReference>
<dbReference type="Pfam" id="PF01826">
    <property type="entry name" value="TIL"/>
    <property type="match status" value="1"/>
</dbReference>
<evidence type="ECO:0000256" key="7">
    <source>
        <dbReference type="ARBA" id="ARBA00023180"/>
    </source>
</evidence>
<dbReference type="InterPro" id="IPR001007">
    <property type="entry name" value="VWF_dom"/>
</dbReference>
<dbReference type="PROSITE" id="PS51233">
    <property type="entry name" value="VWFD"/>
    <property type="match status" value="4"/>
</dbReference>
<feature type="domain" description="VWFD" evidence="9">
    <location>
        <begin position="82"/>
        <end position="252"/>
    </location>
</feature>
<dbReference type="Proteomes" id="UP001652627">
    <property type="component" value="Chromosome 4"/>
</dbReference>